<keyword evidence="1" id="KW-0732">Signal</keyword>
<dbReference type="PROSITE" id="PS51257">
    <property type="entry name" value="PROKAR_LIPOPROTEIN"/>
    <property type="match status" value="1"/>
</dbReference>
<name>A0A1G1Z2S4_9BACT</name>
<evidence type="ECO:0000313" key="2">
    <source>
        <dbReference type="EMBL" id="OGY58296.1"/>
    </source>
</evidence>
<reference evidence="2 3" key="1">
    <citation type="journal article" date="2016" name="Nat. Commun.">
        <title>Thousands of microbial genomes shed light on interconnected biogeochemical processes in an aquifer system.</title>
        <authorList>
            <person name="Anantharaman K."/>
            <person name="Brown C.T."/>
            <person name="Hug L.A."/>
            <person name="Sharon I."/>
            <person name="Castelle C.J."/>
            <person name="Probst A.J."/>
            <person name="Thomas B.C."/>
            <person name="Singh A."/>
            <person name="Wilkins M.J."/>
            <person name="Karaoz U."/>
            <person name="Brodie E.L."/>
            <person name="Williams K.H."/>
            <person name="Hubbard S.S."/>
            <person name="Banfield J.F."/>
        </authorList>
    </citation>
    <scope>NUCLEOTIDE SEQUENCE [LARGE SCALE GENOMIC DNA]</scope>
</reference>
<evidence type="ECO:0008006" key="4">
    <source>
        <dbReference type="Google" id="ProtNLM"/>
    </source>
</evidence>
<dbReference type="EMBL" id="MHIR01000003">
    <property type="protein sequence ID" value="OGY58296.1"/>
    <property type="molecule type" value="Genomic_DNA"/>
</dbReference>
<evidence type="ECO:0000313" key="3">
    <source>
        <dbReference type="Proteomes" id="UP000177408"/>
    </source>
</evidence>
<organism evidence="2 3">
    <name type="scientific">Candidatus Buchananbacteria bacterium RIFCSPLOWO2_02_FULL_46_11b</name>
    <dbReference type="NCBI Taxonomy" id="1797548"/>
    <lineage>
        <taxon>Bacteria</taxon>
        <taxon>Candidatus Buchananiibacteriota</taxon>
    </lineage>
</organism>
<proteinExistence type="predicted"/>
<feature type="signal peptide" evidence="1">
    <location>
        <begin position="1"/>
        <end position="18"/>
    </location>
</feature>
<comment type="caution">
    <text evidence="2">The sequence shown here is derived from an EMBL/GenBank/DDBJ whole genome shotgun (WGS) entry which is preliminary data.</text>
</comment>
<accession>A0A1G1Z2S4</accession>
<protein>
    <recommendedName>
        <fullName evidence="4">Lipoprotein</fullName>
    </recommendedName>
</protein>
<evidence type="ECO:0000256" key="1">
    <source>
        <dbReference type="SAM" id="SignalP"/>
    </source>
</evidence>
<dbReference type="AlphaFoldDB" id="A0A1G1Z2S4"/>
<sequence length="78" mass="8596">MKKIVVLCIVLAILAAGCATLVLSPEECDAVKRFDAIKLTAYDVRSIKEMGLDPNHLSAKDKLKVMEESKKVSPWIIP</sequence>
<gene>
    <name evidence="2" type="ORF">A3H67_01330</name>
</gene>
<feature type="chain" id="PRO_5009581696" description="Lipoprotein" evidence="1">
    <location>
        <begin position="19"/>
        <end position="78"/>
    </location>
</feature>
<dbReference type="Proteomes" id="UP000177408">
    <property type="component" value="Unassembled WGS sequence"/>
</dbReference>